<evidence type="ECO:0000256" key="3">
    <source>
        <dbReference type="ARBA" id="ARBA00023015"/>
    </source>
</evidence>
<name>A0A834M2L5_RHYFE</name>
<dbReference type="AlphaFoldDB" id="A0A834M2L5"/>
<evidence type="ECO:0000256" key="2">
    <source>
        <dbReference type="ARBA" id="ARBA00007646"/>
    </source>
</evidence>
<dbReference type="PANTHER" id="PTHR48068">
    <property type="entry name" value="TAF9 RNA POLYMERASE II, TATA BOX-BINDING PROTEIN (TBP)-ASSOCIATED FACTOR"/>
    <property type="match status" value="1"/>
</dbReference>
<organism evidence="7 8">
    <name type="scientific">Rhynchophorus ferrugineus</name>
    <name type="common">Red palm weevil</name>
    <name type="synonym">Curculio ferrugineus</name>
    <dbReference type="NCBI Taxonomy" id="354439"/>
    <lineage>
        <taxon>Eukaryota</taxon>
        <taxon>Metazoa</taxon>
        <taxon>Ecdysozoa</taxon>
        <taxon>Arthropoda</taxon>
        <taxon>Hexapoda</taxon>
        <taxon>Insecta</taxon>
        <taxon>Pterygota</taxon>
        <taxon>Neoptera</taxon>
        <taxon>Endopterygota</taxon>
        <taxon>Coleoptera</taxon>
        <taxon>Polyphaga</taxon>
        <taxon>Cucujiformia</taxon>
        <taxon>Curculionidae</taxon>
        <taxon>Dryophthorinae</taxon>
        <taxon>Rhynchophorus</taxon>
    </lineage>
</organism>
<protein>
    <recommendedName>
        <fullName evidence="9">Transcription initiation factor TFIID subunit 9</fullName>
    </recommendedName>
</protein>
<keyword evidence="5" id="KW-0539">Nucleus</keyword>
<evidence type="ECO:0000256" key="4">
    <source>
        <dbReference type="ARBA" id="ARBA00023163"/>
    </source>
</evidence>
<evidence type="ECO:0000313" key="8">
    <source>
        <dbReference type="Proteomes" id="UP000625711"/>
    </source>
</evidence>
<keyword evidence="4" id="KW-0804">Transcription</keyword>
<dbReference type="GO" id="GO:0051123">
    <property type="term" value="P:RNA polymerase II preinitiation complex assembly"/>
    <property type="evidence" value="ECO:0007669"/>
    <property type="project" value="TreeGrafter"/>
</dbReference>
<dbReference type="OrthoDB" id="341924at2759"/>
<dbReference type="CDD" id="cd07979">
    <property type="entry name" value="HFD_TAF9"/>
    <property type="match status" value="1"/>
</dbReference>
<reference evidence="7" key="1">
    <citation type="submission" date="2020-08" db="EMBL/GenBank/DDBJ databases">
        <title>Genome sequencing and assembly of the red palm weevil Rhynchophorus ferrugineus.</title>
        <authorList>
            <person name="Dias G.B."/>
            <person name="Bergman C.M."/>
            <person name="Manee M."/>
        </authorList>
    </citation>
    <scope>NUCLEOTIDE SEQUENCE</scope>
    <source>
        <strain evidence="7">AA-2017</strain>
        <tissue evidence="7">Whole larva</tissue>
    </source>
</reference>
<dbReference type="SUPFAM" id="SSF47113">
    <property type="entry name" value="Histone-fold"/>
    <property type="match status" value="1"/>
</dbReference>
<dbReference type="PANTHER" id="PTHR48068:SF4">
    <property type="entry name" value="TATA-BOX BINDING PROTEIN ASSOCIATED FACTOR 9"/>
    <property type="match status" value="1"/>
</dbReference>
<accession>A0A834M2L5</accession>
<proteinExistence type="inferred from homology"/>
<evidence type="ECO:0008006" key="9">
    <source>
        <dbReference type="Google" id="ProtNLM"/>
    </source>
</evidence>
<keyword evidence="8" id="KW-1185">Reference proteome</keyword>
<gene>
    <name evidence="7" type="ORF">GWI33_021305</name>
</gene>
<sequence length="240" mass="26912">MSEKEKTEKPKHAQPKNIPKDGQVILAIMKEMGITEYEPKTIIQLTEFVYRYATSILEEARMYANNSQKKCLDVGDIRLALQLTAESTFTTPPPREVVLECASNKNYSMLPAVKPHCGLRLPPDRHCLSSCNYILRAPQKKGPQKSSYISGGPGMKITTKTNVEYLRKQTPGIARQKVTIPKPTMKISGGPVPQQTKTILKPKIQITQNLHLSMAQNTSGNNINDNPLKRKRDDEVELTN</sequence>
<evidence type="ECO:0000256" key="5">
    <source>
        <dbReference type="ARBA" id="ARBA00023242"/>
    </source>
</evidence>
<evidence type="ECO:0000313" key="7">
    <source>
        <dbReference type="EMBL" id="KAF7265321.1"/>
    </source>
</evidence>
<comment type="caution">
    <text evidence="7">The sequence shown here is derived from an EMBL/GenBank/DDBJ whole genome shotgun (WGS) entry which is preliminary data.</text>
</comment>
<dbReference type="Proteomes" id="UP000625711">
    <property type="component" value="Unassembled WGS sequence"/>
</dbReference>
<dbReference type="GO" id="GO:0016251">
    <property type="term" value="F:RNA polymerase II general transcription initiation factor activity"/>
    <property type="evidence" value="ECO:0007669"/>
    <property type="project" value="TreeGrafter"/>
</dbReference>
<keyword evidence="3" id="KW-0805">Transcription regulation</keyword>
<dbReference type="EMBL" id="JAACXV010014634">
    <property type="protein sequence ID" value="KAF7265321.1"/>
    <property type="molecule type" value="Genomic_DNA"/>
</dbReference>
<evidence type="ECO:0000256" key="1">
    <source>
        <dbReference type="ARBA" id="ARBA00004123"/>
    </source>
</evidence>
<dbReference type="Gene3D" id="1.10.20.10">
    <property type="entry name" value="Histone, subunit A"/>
    <property type="match status" value="1"/>
</dbReference>
<comment type="similarity">
    <text evidence="2">Belongs to the TAF9 family.</text>
</comment>
<dbReference type="InterPro" id="IPR051431">
    <property type="entry name" value="TFIID_subunit_9"/>
</dbReference>
<dbReference type="FunFam" id="1.10.20.10:FF:000018">
    <property type="entry name" value="Transcription initiation factor TFIID subunit 9"/>
    <property type="match status" value="1"/>
</dbReference>
<dbReference type="Pfam" id="PF02291">
    <property type="entry name" value="TFIID-31kDa"/>
    <property type="match status" value="1"/>
</dbReference>
<evidence type="ECO:0000256" key="6">
    <source>
        <dbReference type="SAM" id="MobiDB-lite"/>
    </source>
</evidence>
<dbReference type="GO" id="GO:0005669">
    <property type="term" value="C:transcription factor TFIID complex"/>
    <property type="evidence" value="ECO:0007669"/>
    <property type="project" value="TreeGrafter"/>
</dbReference>
<feature type="compositionally biased region" description="Polar residues" evidence="6">
    <location>
        <begin position="216"/>
        <end position="225"/>
    </location>
</feature>
<dbReference type="GO" id="GO:0000124">
    <property type="term" value="C:SAGA complex"/>
    <property type="evidence" value="ECO:0007669"/>
    <property type="project" value="TreeGrafter"/>
</dbReference>
<comment type="subcellular location">
    <subcellularLocation>
        <location evidence="1">Nucleus</location>
    </subcellularLocation>
</comment>
<dbReference type="GO" id="GO:0003713">
    <property type="term" value="F:transcription coactivator activity"/>
    <property type="evidence" value="ECO:0007669"/>
    <property type="project" value="TreeGrafter"/>
</dbReference>
<dbReference type="InterPro" id="IPR003162">
    <property type="entry name" value="TFIID-31"/>
</dbReference>
<feature type="region of interest" description="Disordered" evidence="6">
    <location>
        <begin position="216"/>
        <end position="240"/>
    </location>
</feature>
<dbReference type="InterPro" id="IPR009072">
    <property type="entry name" value="Histone-fold"/>
</dbReference>
<dbReference type="GO" id="GO:0046982">
    <property type="term" value="F:protein heterodimerization activity"/>
    <property type="evidence" value="ECO:0007669"/>
    <property type="project" value="InterPro"/>
</dbReference>